<accession>X1DAK2</accession>
<dbReference type="InterPro" id="IPR004753">
    <property type="entry name" value="MreB"/>
</dbReference>
<protein>
    <recommendedName>
        <fullName evidence="8">Rod shape-determining protein</fullName>
    </recommendedName>
</protein>
<dbReference type="GO" id="GO:0008360">
    <property type="term" value="P:regulation of cell shape"/>
    <property type="evidence" value="ECO:0007669"/>
    <property type="project" value="UniProtKB-KW"/>
</dbReference>
<organism evidence="7">
    <name type="scientific">marine sediment metagenome</name>
    <dbReference type="NCBI Taxonomy" id="412755"/>
    <lineage>
        <taxon>unclassified sequences</taxon>
        <taxon>metagenomes</taxon>
        <taxon>ecological metagenomes</taxon>
    </lineage>
</organism>
<dbReference type="GO" id="GO:0005524">
    <property type="term" value="F:ATP binding"/>
    <property type="evidence" value="ECO:0007669"/>
    <property type="project" value="UniProtKB-KW"/>
</dbReference>
<dbReference type="NCBIfam" id="NF010539">
    <property type="entry name" value="PRK13927.1"/>
    <property type="match status" value="1"/>
</dbReference>
<keyword evidence="4" id="KW-0067">ATP-binding</keyword>
<evidence type="ECO:0008006" key="8">
    <source>
        <dbReference type="Google" id="ProtNLM"/>
    </source>
</evidence>
<name>X1DAK2_9ZZZZ</name>
<dbReference type="CDD" id="cd10225">
    <property type="entry name" value="ASKHA_NBD_MreB-like"/>
    <property type="match status" value="1"/>
</dbReference>
<gene>
    <name evidence="7" type="ORF">S01H4_37677</name>
</gene>
<comment type="caution">
    <text evidence="7">The sequence shown here is derived from an EMBL/GenBank/DDBJ whole genome shotgun (WGS) entry which is preliminary data.</text>
</comment>
<dbReference type="AlphaFoldDB" id="X1DAK2"/>
<dbReference type="GO" id="GO:0005737">
    <property type="term" value="C:cytoplasm"/>
    <property type="evidence" value="ECO:0007669"/>
    <property type="project" value="UniProtKB-SubCell"/>
</dbReference>
<dbReference type="Gene3D" id="3.90.640.10">
    <property type="entry name" value="Actin, Chain A, domain 4"/>
    <property type="match status" value="1"/>
</dbReference>
<comment type="similarity">
    <text evidence="6">Belongs to the FtsA/MreB family.</text>
</comment>
<evidence type="ECO:0000256" key="4">
    <source>
        <dbReference type="ARBA" id="ARBA00022840"/>
    </source>
</evidence>
<feature type="non-terminal residue" evidence="7">
    <location>
        <position position="283"/>
    </location>
</feature>
<dbReference type="PANTHER" id="PTHR42749">
    <property type="entry name" value="CELL SHAPE-DETERMINING PROTEIN MREB"/>
    <property type="match status" value="1"/>
</dbReference>
<evidence type="ECO:0000256" key="1">
    <source>
        <dbReference type="ARBA" id="ARBA00004496"/>
    </source>
</evidence>
<keyword evidence="5" id="KW-0133">Cell shape</keyword>
<evidence type="ECO:0000256" key="5">
    <source>
        <dbReference type="ARBA" id="ARBA00022960"/>
    </source>
</evidence>
<evidence type="ECO:0000256" key="3">
    <source>
        <dbReference type="ARBA" id="ARBA00022741"/>
    </source>
</evidence>
<dbReference type="HAMAP" id="MF_02207">
    <property type="entry name" value="MreB"/>
    <property type="match status" value="1"/>
</dbReference>
<dbReference type="Pfam" id="PF06723">
    <property type="entry name" value="MreB_Mbl"/>
    <property type="match status" value="1"/>
</dbReference>
<proteinExistence type="inferred from homology"/>
<dbReference type="NCBIfam" id="TIGR00904">
    <property type="entry name" value="mreB"/>
    <property type="match status" value="1"/>
</dbReference>
<dbReference type="PRINTS" id="PR01652">
    <property type="entry name" value="SHAPEPROTEIN"/>
</dbReference>
<dbReference type="PANTHER" id="PTHR42749:SF1">
    <property type="entry name" value="CELL SHAPE-DETERMINING PROTEIN MREB"/>
    <property type="match status" value="1"/>
</dbReference>
<evidence type="ECO:0000256" key="2">
    <source>
        <dbReference type="ARBA" id="ARBA00022490"/>
    </source>
</evidence>
<reference evidence="7" key="1">
    <citation type="journal article" date="2014" name="Front. Microbiol.">
        <title>High frequency of phylogenetically diverse reductive dehalogenase-homologous genes in deep subseafloor sedimentary metagenomes.</title>
        <authorList>
            <person name="Kawai M."/>
            <person name="Futagami T."/>
            <person name="Toyoda A."/>
            <person name="Takaki Y."/>
            <person name="Nishi S."/>
            <person name="Hori S."/>
            <person name="Arai W."/>
            <person name="Tsubouchi T."/>
            <person name="Morono Y."/>
            <person name="Uchiyama I."/>
            <person name="Ito T."/>
            <person name="Fujiyama A."/>
            <person name="Inagaki F."/>
            <person name="Takami H."/>
        </authorList>
    </citation>
    <scope>NUCLEOTIDE SEQUENCE</scope>
    <source>
        <strain evidence="7">Expedition CK06-06</strain>
    </source>
</reference>
<comment type="subcellular location">
    <subcellularLocation>
        <location evidence="1">Cytoplasm</location>
    </subcellularLocation>
</comment>
<dbReference type="EMBL" id="BART01020261">
    <property type="protein sequence ID" value="GAH02084.1"/>
    <property type="molecule type" value="Genomic_DNA"/>
</dbReference>
<evidence type="ECO:0000313" key="7">
    <source>
        <dbReference type="EMBL" id="GAH02084.1"/>
    </source>
</evidence>
<sequence length="283" mass="30452">MIFDPILGLFSIDMGIDLGTCNTLVCVRGQGIVLNEPSVVAVRRGTNRVLQDGNAVGLVAKEMLGKTPGSISAIRPMKDGVIADFDITEAMLSYFIRKVHRRRTLVKPRVVISVPSGITAVEKRAVLNSAERAGARRVYLVDEPMAAGIGAELPITEPTASMVVDVGGGTTEVAIMSLADISVRESIRIAGDDMDEAIAGHMKRTYNLMIGEQTSERIKIDIGSAAPMNEELTIEVRGRDMISGLPRKTIISSEEVREALKEPLGAIIDCVTRTLEKAEPELA</sequence>
<dbReference type="InterPro" id="IPR043129">
    <property type="entry name" value="ATPase_NBD"/>
</dbReference>
<evidence type="ECO:0000256" key="6">
    <source>
        <dbReference type="ARBA" id="ARBA00023458"/>
    </source>
</evidence>
<keyword evidence="3" id="KW-0547">Nucleotide-binding</keyword>
<dbReference type="GO" id="GO:0000902">
    <property type="term" value="P:cell morphogenesis"/>
    <property type="evidence" value="ECO:0007669"/>
    <property type="project" value="InterPro"/>
</dbReference>
<dbReference type="SUPFAM" id="SSF53067">
    <property type="entry name" value="Actin-like ATPase domain"/>
    <property type="match status" value="2"/>
</dbReference>
<keyword evidence="2" id="KW-0963">Cytoplasm</keyword>
<dbReference type="Gene3D" id="3.30.420.40">
    <property type="match status" value="1"/>
</dbReference>
<dbReference type="InterPro" id="IPR056546">
    <property type="entry name" value="MreB_MamK-like"/>
</dbReference>